<evidence type="ECO:0000313" key="1">
    <source>
        <dbReference type="EMBL" id="PPJ28613.1"/>
    </source>
</evidence>
<sequence length="138" mass="15190">MKYEAHVTGREGRWWAVTIPALGEDAQTQARRLDDVADEARDYVTVALDVAPSTIDIEVVIDDLGGVRNINERAARIRAGRAEIERIERENQAEAQALAVELAAQGIPLRDIASLTGYTFQRIGQMTASKTREQAQAS</sequence>
<keyword evidence="3" id="KW-1185">Reference proteome</keyword>
<dbReference type="EMBL" id="PSZD01000007">
    <property type="protein sequence ID" value="PPJ28613.1"/>
    <property type="molecule type" value="Genomic_DNA"/>
</dbReference>
<dbReference type="Proteomes" id="UP000241647">
    <property type="component" value="Unassembled WGS sequence"/>
</dbReference>
<gene>
    <name evidence="1" type="ORF">C5F51_13660</name>
    <name evidence="2" type="ORF">C8259_26065</name>
</gene>
<dbReference type="Proteomes" id="UP000238356">
    <property type="component" value="Unassembled WGS sequence"/>
</dbReference>
<reference evidence="3 4" key="1">
    <citation type="submission" date="2018-02" db="EMBL/GenBank/DDBJ databases">
        <title>8 Nocardia nova and 1 Nocardia cyriacigeorgica strain used for evolution to TMP-SMX.</title>
        <authorList>
            <person name="Mehta H."/>
            <person name="Weng J."/>
            <person name="Shamoo Y."/>
        </authorList>
    </citation>
    <scope>NUCLEOTIDE SEQUENCE [LARGE SCALE GENOMIC DNA]</scope>
    <source>
        <strain evidence="2 4">ATCC 33727</strain>
        <strain evidence="1 3">BAA2227</strain>
    </source>
</reference>
<comment type="caution">
    <text evidence="2">The sequence shown here is derived from an EMBL/GenBank/DDBJ whole genome shotgun (WGS) entry which is preliminary data.</text>
</comment>
<proteinExistence type="predicted"/>
<evidence type="ECO:0000313" key="2">
    <source>
        <dbReference type="EMBL" id="PSR59716.1"/>
    </source>
</evidence>
<accession>A0A2T2YW48</accession>
<evidence type="ECO:0008006" key="5">
    <source>
        <dbReference type="Google" id="ProtNLM"/>
    </source>
</evidence>
<evidence type="ECO:0000313" key="3">
    <source>
        <dbReference type="Proteomes" id="UP000238356"/>
    </source>
</evidence>
<dbReference type="EMBL" id="PYHS01000016">
    <property type="protein sequence ID" value="PSR59716.1"/>
    <property type="molecule type" value="Genomic_DNA"/>
</dbReference>
<dbReference type="RefSeq" id="WP_063025617.1">
    <property type="nucleotide sequence ID" value="NZ_JAHUVX010000001.1"/>
</dbReference>
<protein>
    <recommendedName>
        <fullName evidence="5">HicB family toxin-antitoxin system</fullName>
    </recommendedName>
</protein>
<evidence type="ECO:0000313" key="4">
    <source>
        <dbReference type="Proteomes" id="UP000241647"/>
    </source>
</evidence>
<name>A0A2T2YW48_9NOCA</name>
<dbReference type="AlphaFoldDB" id="A0A2T2YW48"/>
<organism evidence="2 4">
    <name type="scientific">Nocardia nova</name>
    <dbReference type="NCBI Taxonomy" id="37330"/>
    <lineage>
        <taxon>Bacteria</taxon>
        <taxon>Bacillati</taxon>
        <taxon>Actinomycetota</taxon>
        <taxon>Actinomycetes</taxon>
        <taxon>Mycobacteriales</taxon>
        <taxon>Nocardiaceae</taxon>
        <taxon>Nocardia</taxon>
    </lineage>
</organism>
<dbReference type="GeneID" id="66718897"/>